<protein>
    <recommendedName>
        <fullName evidence="1">DUF7730 domain-containing protein</fullName>
    </recommendedName>
</protein>
<keyword evidence="3" id="KW-1185">Reference proteome</keyword>
<accession>A0A8K0W2D7</accession>
<dbReference type="InterPro" id="IPR056632">
    <property type="entry name" value="DUF7730"/>
</dbReference>
<evidence type="ECO:0000313" key="3">
    <source>
        <dbReference type="Proteomes" id="UP000813461"/>
    </source>
</evidence>
<dbReference type="AlphaFoldDB" id="A0A8K0W2D7"/>
<dbReference type="OrthoDB" id="4757095at2759"/>
<sequence length="337" mass="39167">MLHEIPYDVRRKIYDYIMPSSVHIWTTGGVTRLFSCVPPPAIDPKEPGRECQEGLPLEADKWDESHTETWAVRLRSSWGPHWKCEEKAKELVDNLDTIEVLLQVNKQINADIVDLIVTSAEVIIADIASFETFVRRSVDFKFSCRFEDVQKLRIVAKLHTRALETIERRNQTPTKDSTGEIAERNDPEVVAWQRLSSTLAHVTALRTLRVWLDRSEEHYWTTVDESAILAPLRPLADRGQLDVCIELPRHYNDDITTFPFKVTRRLRQRFFGHIESQCKPRTFQKDDFPMLLDDDEFSVYGLSAAELEKAERALWRDGVDIERDIIFYGCFVYRGTV</sequence>
<evidence type="ECO:0000259" key="1">
    <source>
        <dbReference type="Pfam" id="PF24864"/>
    </source>
</evidence>
<feature type="domain" description="DUF7730" evidence="1">
    <location>
        <begin position="2"/>
        <end position="244"/>
    </location>
</feature>
<reference evidence="2" key="1">
    <citation type="journal article" date="2021" name="Nat. Commun.">
        <title>Genetic determinants of endophytism in the Arabidopsis root mycobiome.</title>
        <authorList>
            <person name="Mesny F."/>
            <person name="Miyauchi S."/>
            <person name="Thiergart T."/>
            <person name="Pickel B."/>
            <person name="Atanasova L."/>
            <person name="Karlsson M."/>
            <person name="Huettel B."/>
            <person name="Barry K.W."/>
            <person name="Haridas S."/>
            <person name="Chen C."/>
            <person name="Bauer D."/>
            <person name="Andreopoulos W."/>
            <person name="Pangilinan J."/>
            <person name="LaButti K."/>
            <person name="Riley R."/>
            <person name="Lipzen A."/>
            <person name="Clum A."/>
            <person name="Drula E."/>
            <person name="Henrissat B."/>
            <person name="Kohler A."/>
            <person name="Grigoriev I.V."/>
            <person name="Martin F.M."/>
            <person name="Hacquard S."/>
        </authorList>
    </citation>
    <scope>NUCLEOTIDE SEQUENCE</scope>
    <source>
        <strain evidence="2">MPI-SDFR-AT-0120</strain>
    </source>
</reference>
<dbReference type="Pfam" id="PF24864">
    <property type="entry name" value="DUF7730"/>
    <property type="match status" value="1"/>
</dbReference>
<name>A0A8K0W2D7_9PLEO</name>
<evidence type="ECO:0000313" key="2">
    <source>
        <dbReference type="EMBL" id="KAH7092073.1"/>
    </source>
</evidence>
<organism evidence="2 3">
    <name type="scientific">Paraphoma chrysanthemicola</name>
    <dbReference type="NCBI Taxonomy" id="798071"/>
    <lineage>
        <taxon>Eukaryota</taxon>
        <taxon>Fungi</taxon>
        <taxon>Dikarya</taxon>
        <taxon>Ascomycota</taxon>
        <taxon>Pezizomycotina</taxon>
        <taxon>Dothideomycetes</taxon>
        <taxon>Pleosporomycetidae</taxon>
        <taxon>Pleosporales</taxon>
        <taxon>Pleosporineae</taxon>
        <taxon>Phaeosphaeriaceae</taxon>
        <taxon>Paraphoma</taxon>
    </lineage>
</organism>
<dbReference type="Proteomes" id="UP000813461">
    <property type="component" value="Unassembled WGS sequence"/>
</dbReference>
<dbReference type="EMBL" id="JAGMVJ010000003">
    <property type="protein sequence ID" value="KAH7092073.1"/>
    <property type="molecule type" value="Genomic_DNA"/>
</dbReference>
<comment type="caution">
    <text evidence="2">The sequence shown here is derived from an EMBL/GenBank/DDBJ whole genome shotgun (WGS) entry which is preliminary data.</text>
</comment>
<proteinExistence type="predicted"/>
<gene>
    <name evidence="2" type="ORF">FB567DRAFT_516412</name>
</gene>